<keyword evidence="1" id="KW-0812">Transmembrane</keyword>
<feature type="transmembrane region" description="Helical" evidence="1">
    <location>
        <begin position="19"/>
        <end position="42"/>
    </location>
</feature>
<comment type="caution">
    <text evidence="2">The sequence shown here is derived from an EMBL/GenBank/DDBJ whole genome shotgun (WGS) entry which is preliminary data.</text>
</comment>
<keyword evidence="3" id="KW-1185">Reference proteome</keyword>
<feature type="transmembrane region" description="Helical" evidence="1">
    <location>
        <begin position="62"/>
        <end position="80"/>
    </location>
</feature>
<reference evidence="2 3" key="1">
    <citation type="submission" date="2018-11" db="EMBL/GenBank/DDBJ databases">
        <title>Chitinophaga lutea sp.nov., isolate from arsenic contaminated soil.</title>
        <authorList>
            <person name="Zong Y."/>
        </authorList>
    </citation>
    <scope>NUCLEOTIDE SEQUENCE [LARGE SCALE GENOMIC DNA]</scope>
    <source>
        <strain evidence="2 3">ZY74</strain>
    </source>
</reference>
<keyword evidence="1" id="KW-0472">Membrane</keyword>
<dbReference type="Proteomes" id="UP000278351">
    <property type="component" value="Unassembled WGS sequence"/>
</dbReference>
<evidence type="ECO:0000313" key="2">
    <source>
        <dbReference type="EMBL" id="RPE12035.1"/>
    </source>
</evidence>
<accession>A0A3N4PX31</accession>
<feature type="transmembrane region" description="Helical" evidence="1">
    <location>
        <begin position="101"/>
        <end position="118"/>
    </location>
</feature>
<organism evidence="2 3">
    <name type="scientific">Chitinophaga lutea</name>
    <dbReference type="NCBI Taxonomy" id="2488634"/>
    <lineage>
        <taxon>Bacteria</taxon>
        <taxon>Pseudomonadati</taxon>
        <taxon>Bacteroidota</taxon>
        <taxon>Chitinophagia</taxon>
        <taxon>Chitinophagales</taxon>
        <taxon>Chitinophagaceae</taxon>
        <taxon>Chitinophaga</taxon>
    </lineage>
</organism>
<gene>
    <name evidence="2" type="ORF">EGT74_00315</name>
</gene>
<evidence type="ECO:0000256" key="1">
    <source>
        <dbReference type="SAM" id="Phobius"/>
    </source>
</evidence>
<evidence type="ECO:0000313" key="3">
    <source>
        <dbReference type="Proteomes" id="UP000278351"/>
    </source>
</evidence>
<proteinExistence type="predicted"/>
<sequence>MLFCAWASYRILFNQKHHLLVDTIPNYLIFLGTRYFIPLIILEFISTDENSILRQPVITNPIFWMTFGYFMMTDTVIFWRRFQPDDRISFRVFGRQFEVKVRYLFWLSVLVETVFFTTEMNKYSHPAKSKDANREELPRDREG</sequence>
<name>A0A3N4PX31_9BACT</name>
<dbReference type="EMBL" id="RPDH01000001">
    <property type="protein sequence ID" value="RPE12035.1"/>
    <property type="molecule type" value="Genomic_DNA"/>
</dbReference>
<protein>
    <submittedName>
        <fullName evidence="2">Uncharacterized protein</fullName>
    </submittedName>
</protein>
<dbReference type="AlphaFoldDB" id="A0A3N4PX31"/>
<keyword evidence="1" id="KW-1133">Transmembrane helix</keyword>